<protein>
    <submittedName>
        <fullName evidence="1">Protein</fullName>
    </submittedName>
</protein>
<dbReference type="Proteomes" id="UP000000212">
    <property type="component" value="Chromosome"/>
</dbReference>
<dbReference type="KEGG" id="cml:BN424_2329"/>
<name>K8E590_CARML</name>
<organism evidence="1 2">
    <name type="scientific">Carnobacterium maltaromaticum LMA28</name>
    <dbReference type="NCBI Taxonomy" id="1234679"/>
    <lineage>
        <taxon>Bacteria</taxon>
        <taxon>Bacillati</taxon>
        <taxon>Bacillota</taxon>
        <taxon>Bacilli</taxon>
        <taxon>Lactobacillales</taxon>
        <taxon>Carnobacteriaceae</taxon>
        <taxon>Carnobacterium</taxon>
    </lineage>
</organism>
<gene>
    <name evidence="1" type="ORF">BN424_2329</name>
</gene>
<evidence type="ECO:0000313" key="1">
    <source>
        <dbReference type="EMBL" id="CCO11769.2"/>
    </source>
</evidence>
<dbReference type="EMBL" id="HE999757">
    <property type="protein sequence ID" value="CCO11769.2"/>
    <property type="molecule type" value="Genomic_DNA"/>
</dbReference>
<keyword evidence="2" id="KW-1185">Reference proteome</keyword>
<proteinExistence type="predicted"/>
<reference evidence="2" key="1">
    <citation type="journal article" date="2013" name="Genome Announc.">
        <title>Complete Chromosome Sequence of Carnobacterium maltaromaticum LMA 28.</title>
        <authorList>
            <person name="Cailliez-Grimal C."/>
            <person name="Chaillou S."/>
            <person name="Anba-Mondoloni J."/>
            <person name="Loux V."/>
            <person name="Afzal M.I."/>
            <person name="Rahman A."/>
            <person name="Kergourlay G."/>
            <person name="Champomier-Verges M.C."/>
            <person name="Zagorec M."/>
            <person name="Dalgaard P."/>
            <person name="Leisner J.J."/>
            <person name="Prevost H."/>
            <person name="Revol-Junelles A.M."/>
            <person name="Borges F."/>
        </authorList>
    </citation>
    <scope>NUCLEOTIDE SEQUENCE</scope>
    <source>
        <strain evidence="2">LMA28</strain>
    </source>
</reference>
<dbReference type="STRING" id="1234679.BN424_2329"/>
<sequence length="57" mass="6680">MQWLLLLVCPIMMIFMMSGMTHGGKNKDNVSKDEFDQLKQHNEKLSEELQKIKSKLN</sequence>
<dbReference type="HOGENOM" id="CLU_201582_2_0_9"/>
<dbReference type="InterPro" id="IPR021682">
    <property type="entry name" value="DUF2933"/>
</dbReference>
<dbReference type="Pfam" id="PF11666">
    <property type="entry name" value="DUF2933"/>
    <property type="match status" value="1"/>
</dbReference>
<dbReference type="AlphaFoldDB" id="K8E590"/>
<accession>K8E590</accession>
<dbReference type="RefSeq" id="WP_015076895.1">
    <property type="nucleotide sequence ID" value="NC_019425.2"/>
</dbReference>
<evidence type="ECO:0000313" key="2">
    <source>
        <dbReference type="Proteomes" id="UP000000212"/>
    </source>
</evidence>
<dbReference type="OrthoDB" id="2973041at2"/>